<evidence type="ECO:0000256" key="6">
    <source>
        <dbReference type="ARBA" id="ARBA00022982"/>
    </source>
</evidence>
<evidence type="ECO:0000256" key="8">
    <source>
        <dbReference type="ARBA" id="ARBA00023136"/>
    </source>
</evidence>
<dbReference type="HAMAP" id="MF_00478">
    <property type="entry name" value="RsxE_RnfE"/>
    <property type="match status" value="1"/>
</dbReference>
<evidence type="ECO:0000256" key="7">
    <source>
        <dbReference type="ARBA" id="ARBA00022989"/>
    </source>
</evidence>
<dbReference type="NCBIfam" id="TIGR01948">
    <property type="entry name" value="rnfE"/>
    <property type="match status" value="1"/>
</dbReference>
<dbReference type="Pfam" id="PF02508">
    <property type="entry name" value="Rnf-Nqr"/>
    <property type="match status" value="1"/>
</dbReference>
<accession>A0A4U1B1S7</accession>
<dbReference type="PANTHER" id="PTHR30586:SF0">
    <property type="entry name" value="ION-TRANSLOCATING OXIDOREDUCTASE COMPLEX SUBUNIT E"/>
    <property type="match status" value="1"/>
</dbReference>
<dbReference type="GO" id="GO:0022900">
    <property type="term" value="P:electron transport chain"/>
    <property type="evidence" value="ECO:0007669"/>
    <property type="project" value="UniProtKB-UniRule"/>
</dbReference>
<dbReference type="AlphaFoldDB" id="A0A4U1B1S7"/>
<evidence type="ECO:0000256" key="10">
    <source>
        <dbReference type="SAM" id="MobiDB-lite"/>
    </source>
</evidence>
<organism evidence="11 12">
    <name type="scientific">Thalassotalea mangrovi</name>
    <dbReference type="NCBI Taxonomy" id="2572245"/>
    <lineage>
        <taxon>Bacteria</taxon>
        <taxon>Pseudomonadati</taxon>
        <taxon>Pseudomonadota</taxon>
        <taxon>Gammaproteobacteria</taxon>
        <taxon>Alteromonadales</taxon>
        <taxon>Colwelliaceae</taxon>
        <taxon>Thalassotalea</taxon>
    </lineage>
</organism>
<dbReference type="GO" id="GO:0012505">
    <property type="term" value="C:endomembrane system"/>
    <property type="evidence" value="ECO:0007669"/>
    <property type="project" value="UniProtKB-SubCell"/>
</dbReference>
<evidence type="ECO:0000256" key="4">
    <source>
        <dbReference type="ARBA" id="ARBA00022692"/>
    </source>
</evidence>
<evidence type="ECO:0000256" key="2">
    <source>
        <dbReference type="ARBA" id="ARBA00022448"/>
    </source>
</evidence>
<feature type="region of interest" description="Disordered" evidence="10">
    <location>
        <begin position="1"/>
        <end position="23"/>
    </location>
</feature>
<comment type="function">
    <text evidence="9">Part of a membrane-bound complex that couples electron transfer with translocation of ions across the membrane.</text>
</comment>
<feature type="transmembrane region" description="Helical" evidence="9">
    <location>
        <begin position="62"/>
        <end position="83"/>
    </location>
</feature>
<evidence type="ECO:0000256" key="9">
    <source>
        <dbReference type="HAMAP-Rule" id="MF_00478"/>
    </source>
</evidence>
<gene>
    <name evidence="9" type="primary">rnfE</name>
    <name evidence="11" type="ORF">E8M12_15845</name>
</gene>
<name>A0A4U1B1S7_9GAMM</name>
<dbReference type="NCBIfam" id="NF009070">
    <property type="entry name" value="PRK12405.1"/>
    <property type="match status" value="1"/>
</dbReference>
<comment type="similarity">
    <text evidence="9">Belongs to the NqrDE/RnfAE family.</text>
</comment>
<evidence type="ECO:0000256" key="5">
    <source>
        <dbReference type="ARBA" id="ARBA00022967"/>
    </source>
</evidence>
<evidence type="ECO:0000256" key="1">
    <source>
        <dbReference type="ARBA" id="ARBA00004127"/>
    </source>
</evidence>
<keyword evidence="4 9" id="KW-0812">Transmembrane</keyword>
<evidence type="ECO:0000313" key="12">
    <source>
        <dbReference type="Proteomes" id="UP000307999"/>
    </source>
</evidence>
<sequence length="256" mass="27640">MADSSTDTPNVNPGDETNNTVDTKPGEYRELVWQGLWKNNPGLVQLLGLCPLLAVTTTFTNALGLGLATLFVLICSNATVSAIRQWVPKEVRIPIFVLIIAAFVTCVQLLMNAYAYGIYQSLGIFLPLIVTNCAIIGRAEAYASKNPIKQASFDGLMMGIGFALVLLVLGSVRELLGQGTLFDGAHLLLGDWAKGLTIQVVEFDSQFLLAILPPGAFIAMGFLIAAKNAIDNRQAQKLAKSSKPKEIERVRVNFEG</sequence>
<dbReference type="OrthoDB" id="9782945at2"/>
<keyword evidence="9" id="KW-1003">Cell membrane</keyword>
<keyword evidence="6 9" id="KW-0249">Electron transport</keyword>
<comment type="caution">
    <text evidence="11">The sequence shown here is derived from an EMBL/GenBank/DDBJ whole genome shotgun (WGS) entry which is preliminary data.</text>
</comment>
<dbReference type="InterPro" id="IPR003667">
    <property type="entry name" value="NqrDE/RnfAE"/>
</dbReference>
<evidence type="ECO:0000256" key="3">
    <source>
        <dbReference type="ARBA" id="ARBA00022519"/>
    </source>
</evidence>
<feature type="transmembrane region" description="Helical" evidence="9">
    <location>
        <begin position="151"/>
        <end position="172"/>
    </location>
</feature>
<dbReference type="EMBL" id="SWDB01000042">
    <property type="protein sequence ID" value="TKB43151.1"/>
    <property type="molecule type" value="Genomic_DNA"/>
</dbReference>
<keyword evidence="3 9" id="KW-0997">Cell inner membrane</keyword>
<keyword evidence="8 9" id="KW-0472">Membrane</keyword>
<comment type="subunit">
    <text evidence="9">The complex is composed of six subunits: RnfA, RnfB, RnfC, RnfD, RnfE and RnfG.</text>
</comment>
<keyword evidence="5 9" id="KW-1278">Translocase</keyword>
<keyword evidence="12" id="KW-1185">Reference proteome</keyword>
<dbReference type="PANTHER" id="PTHR30586">
    <property type="entry name" value="ELECTRON TRANSPORT COMPLEX PROTEIN RNFE"/>
    <property type="match status" value="1"/>
</dbReference>
<protein>
    <recommendedName>
        <fullName evidence="9">Ion-translocating oxidoreductase complex subunit E</fullName>
        <ecNumber evidence="9">7.-.-.-</ecNumber>
    </recommendedName>
    <alternativeName>
        <fullName evidence="9">Rnf electron transport complex subunit E</fullName>
    </alternativeName>
</protein>
<dbReference type="EC" id="7.-.-.-" evidence="9"/>
<keyword evidence="2 9" id="KW-0813">Transport</keyword>
<dbReference type="PIRSF" id="PIRSF006102">
    <property type="entry name" value="NQR_DE"/>
    <property type="match status" value="1"/>
</dbReference>
<feature type="compositionally biased region" description="Polar residues" evidence="10">
    <location>
        <begin position="1"/>
        <end position="22"/>
    </location>
</feature>
<dbReference type="Proteomes" id="UP000307999">
    <property type="component" value="Unassembled WGS sequence"/>
</dbReference>
<dbReference type="InterPro" id="IPR010968">
    <property type="entry name" value="RnfE"/>
</dbReference>
<comment type="subcellular location">
    <subcellularLocation>
        <location evidence="9">Cell inner membrane</location>
        <topology evidence="9">Multi-pass membrane protein</topology>
    </subcellularLocation>
    <subcellularLocation>
        <location evidence="1">Endomembrane system</location>
        <topology evidence="1">Multi-pass membrane protein</topology>
    </subcellularLocation>
</comment>
<feature type="transmembrane region" description="Helical" evidence="9">
    <location>
        <begin position="95"/>
        <end position="116"/>
    </location>
</feature>
<keyword evidence="7 9" id="KW-1133">Transmembrane helix</keyword>
<reference evidence="11 12" key="1">
    <citation type="submission" date="2019-04" db="EMBL/GenBank/DDBJ databases">
        <title>Thalassotalea guangxiensis sp. nov., isolated from sediment of the coastal wetland.</title>
        <authorList>
            <person name="Zheng S."/>
            <person name="Zhang D."/>
        </authorList>
    </citation>
    <scope>NUCLEOTIDE SEQUENCE [LARGE SCALE GENOMIC DNA]</scope>
    <source>
        <strain evidence="11 12">ZS-4</strain>
    </source>
</reference>
<feature type="transmembrane region" description="Helical" evidence="9">
    <location>
        <begin position="122"/>
        <end position="139"/>
    </location>
</feature>
<dbReference type="RefSeq" id="WP_136737248.1">
    <property type="nucleotide sequence ID" value="NZ_SWDB01000042.1"/>
</dbReference>
<dbReference type="GO" id="GO:0005886">
    <property type="term" value="C:plasma membrane"/>
    <property type="evidence" value="ECO:0007669"/>
    <property type="project" value="UniProtKB-SubCell"/>
</dbReference>
<feature type="transmembrane region" description="Helical" evidence="9">
    <location>
        <begin position="207"/>
        <end position="226"/>
    </location>
</feature>
<proteinExistence type="inferred from homology"/>
<evidence type="ECO:0000313" key="11">
    <source>
        <dbReference type="EMBL" id="TKB43151.1"/>
    </source>
</evidence>